<sequence length="118" mass="13663">MQMKCTTPKRMVVQVRREEESRWPPPVTSKAGRGELCYLTMLEREERKPAVTEDQQKPRGRLLIFPQEREERTREPHGSLVRKRARHLMRASLVCVDCSTARLLGDGDVEELDSGEES</sequence>
<evidence type="ECO:0000256" key="1">
    <source>
        <dbReference type="SAM" id="MobiDB-lite"/>
    </source>
</evidence>
<feature type="region of interest" description="Disordered" evidence="1">
    <location>
        <begin position="1"/>
        <end position="30"/>
    </location>
</feature>
<dbReference type="AlphaFoldDB" id="A0A553R9F6"/>
<keyword evidence="3" id="KW-1185">Reference proteome</keyword>
<name>A0A553R9F6_9TELE</name>
<evidence type="ECO:0000313" key="2">
    <source>
        <dbReference type="EMBL" id="TRY98818.1"/>
    </source>
</evidence>
<reference evidence="2 3" key="1">
    <citation type="journal article" date="2019" name="Sci. Data">
        <title>Hybrid genome assembly and annotation of Danionella translucida.</title>
        <authorList>
            <person name="Kadobianskyi M."/>
            <person name="Schulze L."/>
            <person name="Schuelke M."/>
            <person name="Judkewitz B."/>
        </authorList>
    </citation>
    <scope>NUCLEOTIDE SEQUENCE [LARGE SCALE GENOMIC DNA]</scope>
    <source>
        <strain evidence="2 3">Bolton</strain>
    </source>
</reference>
<dbReference type="EMBL" id="SRMA01025137">
    <property type="protein sequence ID" value="TRY98818.1"/>
    <property type="molecule type" value="Genomic_DNA"/>
</dbReference>
<gene>
    <name evidence="2" type="ORF">DNTS_035636</name>
</gene>
<organism evidence="2 3">
    <name type="scientific">Danionella cerebrum</name>
    <dbReference type="NCBI Taxonomy" id="2873325"/>
    <lineage>
        <taxon>Eukaryota</taxon>
        <taxon>Metazoa</taxon>
        <taxon>Chordata</taxon>
        <taxon>Craniata</taxon>
        <taxon>Vertebrata</taxon>
        <taxon>Euteleostomi</taxon>
        <taxon>Actinopterygii</taxon>
        <taxon>Neopterygii</taxon>
        <taxon>Teleostei</taxon>
        <taxon>Ostariophysi</taxon>
        <taxon>Cypriniformes</taxon>
        <taxon>Danionidae</taxon>
        <taxon>Danioninae</taxon>
        <taxon>Danionella</taxon>
    </lineage>
</organism>
<proteinExistence type="predicted"/>
<accession>A0A553R9F6</accession>
<dbReference type="Proteomes" id="UP000316079">
    <property type="component" value="Unassembled WGS sequence"/>
</dbReference>
<comment type="caution">
    <text evidence="2">The sequence shown here is derived from an EMBL/GenBank/DDBJ whole genome shotgun (WGS) entry which is preliminary data.</text>
</comment>
<protein>
    <submittedName>
        <fullName evidence="2">Uncharacterized protein</fullName>
    </submittedName>
</protein>
<evidence type="ECO:0000313" key="3">
    <source>
        <dbReference type="Proteomes" id="UP000316079"/>
    </source>
</evidence>